<evidence type="ECO:0000313" key="8">
    <source>
        <dbReference type="Proteomes" id="UP001214131"/>
    </source>
</evidence>
<sequence>MIINDKKMDQYLEVQLIGHKDNKIKAKTSAGQYIFVYPTTEQTNDPLFWKSLKDIINNKMWLPITKQFHQLIASDWLVPSIQI</sequence>
<evidence type="ECO:0000313" key="1">
    <source>
        <dbReference type="EMBL" id="ARW19057.1"/>
    </source>
</evidence>
<dbReference type="EMBL" id="WENB01000002">
    <property type="protein sequence ID" value="KAF0414201.1"/>
    <property type="molecule type" value="Genomic_DNA"/>
</dbReference>
<dbReference type="Proteomes" id="UP000196118">
    <property type="component" value="Chromosome"/>
</dbReference>
<evidence type="ECO:0000313" key="2">
    <source>
        <dbReference type="EMBL" id="KAF0414201.1"/>
    </source>
</evidence>
<reference evidence="2" key="2">
    <citation type="submission" date="2019-10" db="EMBL/GenBank/DDBJ databases">
        <authorList>
            <person name="Irmler S."/>
            <person name="Berthoud H."/>
            <person name="Roetschi A."/>
            <person name="Arias E."/>
            <person name="Shani N."/>
            <person name="Wuethrich D."/>
            <person name="Bruggmann R."/>
        </authorList>
    </citation>
    <scope>NUCLEOTIDE SEQUENCE</scope>
    <source>
        <strain evidence="2">FAM13073</strain>
    </source>
</reference>
<dbReference type="EMBL" id="JADOFV010000002">
    <property type="protein sequence ID" value="MBF7126829.1"/>
    <property type="molecule type" value="Genomic_DNA"/>
</dbReference>
<dbReference type="AlphaFoldDB" id="A0A0R2H9I6"/>
<dbReference type="EMBL" id="CP021474">
    <property type="protein sequence ID" value="ARW19057.1"/>
    <property type="molecule type" value="Genomic_DNA"/>
</dbReference>
<protein>
    <submittedName>
        <fullName evidence="3">Uncharacterized protein</fullName>
    </submittedName>
</protein>
<dbReference type="Proteomes" id="UP001214131">
    <property type="component" value="Chromosome"/>
</dbReference>
<proteinExistence type="predicted"/>
<evidence type="ECO:0000313" key="7">
    <source>
        <dbReference type="Proteomes" id="UP000743107"/>
    </source>
</evidence>
<reference evidence="3" key="5">
    <citation type="submission" date="2020-11" db="EMBL/GenBank/DDBJ databases">
        <title>Antibiotic susceptibility profiles of Pediococcus pentosaceus from various origins and their implications for the safety assessment of strains with food-technology applications.</title>
        <authorList>
            <person name="Shani N."/>
            <person name="Oberhaensli S."/>
            <person name="Arias E."/>
        </authorList>
    </citation>
    <scope>NUCLEOTIDE SEQUENCE</scope>
    <source>
        <strain evidence="3">FAM 19164</strain>
    </source>
</reference>
<evidence type="ECO:0000313" key="3">
    <source>
        <dbReference type="EMBL" id="MBF7126829.1"/>
    </source>
</evidence>
<organism evidence="3 7">
    <name type="scientific">Pediococcus pentosaceus</name>
    <dbReference type="NCBI Taxonomy" id="1255"/>
    <lineage>
        <taxon>Bacteria</taxon>
        <taxon>Bacillati</taxon>
        <taxon>Bacillota</taxon>
        <taxon>Bacilli</taxon>
        <taxon>Lactobacillales</taxon>
        <taxon>Lactobacillaceae</taxon>
        <taxon>Pediococcus</taxon>
    </lineage>
</organism>
<reference evidence="4 8" key="6">
    <citation type="submission" date="2023-02" db="EMBL/GenBank/DDBJ databases">
        <title>Comparative genomics and fermentation flavor characterization of five lactic acid bacteria reveal flavor biosynthesis metabolic pathways in fermented muskmelon puree.</title>
        <authorList>
            <person name="Yuan L."/>
            <person name="Li M."/>
            <person name="Xu X."/>
            <person name="Lao F."/>
            <person name="Wu J."/>
        </authorList>
    </citation>
    <scope>NUCLEOTIDE SEQUENCE [LARGE SCALE GENOMIC DNA]</scope>
    <source>
        <strain evidence="4 8">Ca-4</strain>
    </source>
</reference>
<evidence type="ECO:0000313" key="6">
    <source>
        <dbReference type="Proteomes" id="UP000472573"/>
    </source>
</evidence>
<keyword evidence="6" id="KW-1185">Reference proteome</keyword>
<dbReference type="OMA" id="LKAHLWV"/>
<evidence type="ECO:0000313" key="4">
    <source>
        <dbReference type="EMBL" id="WEA56729.1"/>
    </source>
</evidence>
<reference evidence="1 5" key="1">
    <citation type="submission" date="2017-05" db="EMBL/GenBank/DDBJ databases">
        <title>Genome sequence of Pediococcus pentosaceus strain SRCM100892.</title>
        <authorList>
            <person name="Cho S.H."/>
        </authorList>
    </citation>
    <scope>NUCLEOTIDE SEQUENCE [LARGE SCALE GENOMIC DNA]</scope>
    <source>
        <strain evidence="1 5">SRCM100892</strain>
    </source>
</reference>
<reference evidence="6" key="4">
    <citation type="submission" date="2020-03" db="EMBL/GenBank/DDBJ databases">
        <title>SpeciesPrimer: A bioinformatics pipeline dedicated to the design of qPCR primers for the quantification of bacterial species.</title>
        <authorList>
            <person name="Dreier M."/>
            <person name="Berthoud H."/>
            <person name="Shani N."/>
            <person name="Wechsler D."/>
            <person name="Junier P."/>
        </authorList>
    </citation>
    <scope>NUCLEOTIDE SEQUENCE [LARGE SCALE GENOMIC DNA]</scope>
    <source>
        <strain evidence="6">FAM13073</strain>
    </source>
</reference>
<dbReference type="GeneID" id="33062130"/>
<evidence type="ECO:0000313" key="5">
    <source>
        <dbReference type="Proteomes" id="UP000196118"/>
    </source>
</evidence>
<accession>A0A8G0ZI58</accession>
<dbReference type="EMBL" id="CP118739">
    <property type="protein sequence ID" value="WEA56729.1"/>
    <property type="molecule type" value="Genomic_DNA"/>
</dbReference>
<dbReference type="RefSeq" id="WP_002832990.1">
    <property type="nucleotide sequence ID" value="NZ_BEWQ01000001.1"/>
</dbReference>
<dbReference type="Proteomes" id="UP000743107">
    <property type="component" value="Unassembled WGS sequence"/>
</dbReference>
<dbReference type="Proteomes" id="UP000472573">
    <property type="component" value="Unassembled WGS sequence"/>
</dbReference>
<reference evidence="2" key="3">
    <citation type="submission" date="2019-12" db="EMBL/GenBank/DDBJ databases">
        <title>SpeciesPrimer: A bioinformatics pipeline dedicated to the design of qPCR primers for the quantification of bacterial species.</title>
        <authorList>
            <person name="Dreier M."/>
            <person name="Berthoud H."/>
            <person name="Shani N."/>
            <person name="Wechsler D."/>
            <person name="Junier P."/>
        </authorList>
    </citation>
    <scope>NUCLEOTIDE SEQUENCE</scope>
    <source>
        <strain evidence="2">FAM13073</strain>
    </source>
</reference>
<gene>
    <name evidence="2" type="ORF">GBO79_04855</name>
    <name evidence="3" type="ORF">ITQ97_03215</name>
    <name evidence="4" type="ORF">PWB86_05870</name>
    <name evidence="1" type="ORF">S100892_00452</name>
</gene>
<name>A0A0R2H9I6_PEDPE</name>
<accession>A0A0R2H9I6</accession>